<accession>A0ABN1HGP2</accession>
<dbReference type="Proteomes" id="UP001500724">
    <property type="component" value="Unassembled WGS sequence"/>
</dbReference>
<dbReference type="Gene3D" id="1.10.10.10">
    <property type="entry name" value="Winged helix-like DNA-binding domain superfamily/Winged helix DNA-binding domain"/>
    <property type="match status" value="1"/>
</dbReference>
<dbReference type="Gene3D" id="6.10.250.690">
    <property type="match status" value="1"/>
</dbReference>
<evidence type="ECO:0000256" key="1">
    <source>
        <dbReference type="ARBA" id="ARBA00023125"/>
    </source>
</evidence>
<dbReference type="SMART" id="SM00448">
    <property type="entry name" value="REC"/>
    <property type="match status" value="1"/>
</dbReference>
<feature type="DNA-binding region" description="OmpR/PhoB-type" evidence="3">
    <location>
        <begin position="144"/>
        <end position="238"/>
    </location>
</feature>
<dbReference type="SUPFAM" id="SSF46894">
    <property type="entry name" value="C-terminal effector domain of the bipartite response regulators"/>
    <property type="match status" value="1"/>
</dbReference>
<dbReference type="Gene3D" id="3.40.50.2300">
    <property type="match status" value="1"/>
</dbReference>
<dbReference type="CDD" id="cd19935">
    <property type="entry name" value="REC_OmpR_CusR-like"/>
    <property type="match status" value="1"/>
</dbReference>
<dbReference type="SMART" id="SM00862">
    <property type="entry name" value="Trans_reg_C"/>
    <property type="match status" value="1"/>
</dbReference>
<evidence type="ECO:0000259" key="4">
    <source>
        <dbReference type="PROSITE" id="PS50110"/>
    </source>
</evidence>
<dbReference type="Pfam" id="PF00486">
    <property type="entry name" value="Trans_reg_C"/>
    <property type="match status" value="1"/>
</dbReference>
<evidence type="ECO:0000256" key="3">
    <source>
        <dbReference type="PROSITE-ProRule" id="PRU01091"/>
    </source>
</evidence>
<gene>
    <name evidence="6" type="ORF">GCM10009535_26760</name>
</gene>
<name>A0ABN1HGP2_9ACTN</name>
<dbReference type="Pfam" id="PF00072">
    <property type="entry name" value="Response_reg"/>
    <property type="match status" value="1"/>
</dbReference>
<evidence type="ECO:0000313" key="7">
    <source>
        <dbReference type="Proteomes" id="UP001500724"/>
    </source>
</evidence>
<keyword evidence="7" id="KW-1185">Reference proteome</keyword>
<keyword evidence="2" id="KW-0597">Phosphoprotein</keyword>
<evidence type="ECO:0000259" key="5">
    <source>
        <dbReference type="PROSITE" id="PS51755"/>
    </source>
</evidence>
<dbReference type="PANTHER" id="PTHR48111:SF36">
    <property type="entry name" value="TRANSCRIPTIONAL REGULATORY PROTEIN CUTR"/>
    <property type="match status" value="1"/>
</dbReference>
<feature type="domain" description="Response regulatory" evidence="4">
    <location>
        <begin position="20"/>
        <end position="134"/>
    </location>
</feature>
<dbReference type="InterPro" id="IPR039420">
    <property type="entry name" value="WalR-like"/>
</dbReference>
<dbReference type="CDD" id="cd00383">
    <property type="entry name" value="trans_reg_C"/>
    <property type="match status" value="1"/>
</dbReference>
<dbReference type="InterPro" id="IPR036388">
    <property type="entry name" value="WH-like_DNA-bd_sf"/>
</dbReference>
<protein>
    <submittedName>
        <fullName evidence="6">Response regulator transcription factor</fullName>
    </submittedName>
</protein>
<reference evidence="6 7" key="1">
    <citation type="journal article" date="2019" name="Int. J. Syst. Evol. Microbiol.">
        <title>The Global Catalogue of Microorganisms (GCM) 10K type strain sequencing project: providing services to taxonomists for standard genome sequencing and annotation.</title>
        <authorList>
            <consortium name="The Broad Institute Genomics Platform"/>
            <consortium name="The Broad Institute Genome Sequencing Center for Infectious Disease"/>
            <person name="Wu L."/>
            <person name="Ma J."/>
        </authorList>
    </citation>
    <scope>NUCLEOTIDE SEQUENCE [LARGE SCALE GENOMIC DNA]</scope>
    <source>
        <strain evidence="6 7">JCM 10367</strain>
    </source>
</reference>
<dbReference type="PANTHER" id="PTHR48111">
    <property type="entry name" value="REGULATOR OF RPOS"/>
    <property type="match status" value="1"/>
</dbReference>
<keyword evidence="1 3" id="KW-0238">DNA-binding</keyword>
<sequence>MRPPVSHHRPAGGAPRRPYRLLIVEDEKRLAVSLAKGLAAEGYLVEVVHDGREGLHQATEGTYDLVILDIMLPGLNGYRVCAALRAAGHDVPILMLTAKDGEYDEAEGLDTGADDYLTKPFSYVVLVARVKALLRRHAQVAGASPVHVHGDLKVDTAARRVFLGASEVALTAKEFSVLEYLVLRAGEVVSKAEILEHVWDFAYEGDPNIVEVYISALRRKLRSALIRTVRGAGYRLEAPEETEPAR</sequence>
<evidence type="ECO:0000256" key="2">
    <source>
        <dbReference type="PROSITE-ProRule" id="PRU00169"/>
    </source>
</evidence>
<comment type="caution">
    <text evidence="6">The sequence shown here is derived from an EMBL/GenBank/DDBJ whole genome shotgun (WGS) entry which is preliminary data.</text>
</comment>
<dbReference type="InterPro" id="IPR011006">
    <property type="entry name" value="CheY-like_superfamily"/>
</dbReference>
<dbReference type="EMBL" id="BAAAGU010000024">
    <property type="protein sequence ID" value="GAA0647611.1"/>
    <property type="molecule type" value="Genomic_DNA"/>
</dbReference>
<dbReference type="RefSeq" id="WP_344000698.1">
    <property type="nucleotide sequence ID" value="NZ_BAAAGU010000024.1"/>
</dbReference>
<dbReference type="PROSITE" id="PS50110">
    <property type="entry name" value="RESPONSE_REGULATORY"/>
    <property type="match status" value="1"/>
</dbReference>
<proteinExistence type="predicted"/>
<organism evidence="6 7">
    <name type="scientific">Streptomyces thermocarboxydovorans</name>
    <dbReference type="NCBI Taxonomy" id="59298"/>
    <lineage>
        <taxon>Bacteria</taxon>
        <taxon>Bacillati</taxon>
        <taxon>Actinomycetota</taxon>
        <taxon>Actinomycetes</taxon>
        <taxon>Kitasatosporales</taxon>
        <taxon>Streptomycetaceae</taxon>
        <taxon>Streptomyces</taxon>
    </lineage>
</organism>
<dbReference type="SUPFAM" id="SSF52172">
    <property type="entry name" value="CheY-like"/>
    <property type="match status" value="1"/>
</dbReference>
<feature type="modified residue" description="4-aspartylphosphate" evidence="2">
    <location>
        <position position="69"/>
    </location>
</feature>
<dbReference type="PROSITE" id="PS51755">
    <property type="entry name" value="OMPR_PHOB"/>
    <property type="match status" value="1"/>
</dbReference>
<dbReference type="InterPro" id="IPR001867">
    <property type="entry name" value="OmpR/PhoB-type_DNA-bd"/>
</dbReference>
<dbReference type="InterPro" id="IPR001789">
    <property type="entry name" value="Sig_transdc_resp-reg_receiver"/>
</dbReference>
<evidence type="ECO:0000313" key="6">
    <source>
        <dbReference type="EMBL" id="GAA0647611.1"/>
    </source>
</evidence>
<dbReference type="InterPro" id="IPR016032">
    <property type="entry name" value="Sig_transdc_resp-reg_C-effctor"/>
</dbReference>
<feature type="domain" description="OmpR/PhoB-type" evidence="5">
    <location>
        <begin position="144"/>
        <end position="238"/>
    </location>
</feature>